<protein>
    <submittedName>
        <fullName evidence="2">Uncharacterized protein</fullName>
    </submittedName>
</protein>
<name>A0AAI9V5D7_9PEZI</name>
<organism evidence="2 3">
    <name type="scientific">Colletotrichum melonis</name>
    <dbReference type="NCBI Taxonomy" id="1209925"/>
    <lineage>
        <taxon>Eukaryota</taxon>
        <taxon>Fungi</taxon>
        <taxon>Dikarya</taxon>
        <taxon>Ascomycota</taxon>
        <taxon>Pezizomycotina</taxon>
        <taxon>Sordariomycetes</taxon>
        <taxon>Hypocreomycetidae</taxon>
        <taxon>Glomerellales</taxon>
        <taxon>Glomerellaceae</taxon>
        <taxon>Colletotrichum</taxon>
        <taxon>Colletotrichum acutatum species complex</taxon>
    </lineage>
</organism>
<evidence type="ECO:0000313" key="2">
    <source>
        <dbReference type="EMBL" id="KAK1469069.1"/>
    </source>
</evidence>
<evidence type="ECO:0000256" key="1">
    <source>
        <dbReference type="SAM" id="SignalP"/>
    </source>
</evidence>
<accession>A0AAI9V5D7</accession>
<feature type="chain" id="PRO_5042512169" evidence="1">
    <location>
        <begin position="17"/>
        <end position="47"/>
    </location>
</feature>
<reference evidence="2 3" key="1">
    <citation type="submission" date="2016-10" db="EMBL/GenBank/DDBJ databases">
        <title>The genome sequence of Colletotrichum fioriniae PJ7.</title>
        <authorList>
            <person name="Baroncelli R."/>
        </authorList>
    </citation>
    <scope>NUCLEOTIDE SEQUENCE [LARGE SCALE GENOMIC DNA]</scope>
    <source>
        <strain evidence="2">Col 31</strain>
    </source>
</reference>
<dbReference type="AlphaFoldDB" id="A0AAI9V5D7"/>
<keyword evidence="1" id="KW-0732">Signal</keyword>
<comment type="caution">
    <text evidence="2">The sequence shown here is derived from an EMBL/GenBank/DDBJ whole genome shotgun (WGS) entry which is preliminary data.</text>
</comment>
<dbReference type="Proteomes" id="UP001239795">
    <property type="component" value="Unassembled WGS sequence"/>
</dbReference>
<proteinExistence type="predicted"/>
<gene>
    <name evidence="2" type="ORF">CMEL01_00836</name>
</gene>
<feature type="signal peptide" evidence="1">
    <location>
        <begin position="1"/>
        <end position="16"/>
    </location>
</feature>
<sequence>MVLVTMMMWLPLLTLNTQECKDGCFRAATLSDVAPPRSPSYPKPAQR</sequence>
<dbReference type="EMBL" id="MLGG01000001">
    <property type="protein sequence ID" value="KAK1469069.1"/>
    <property type="molecule type" value="Genomic_DNA"/>
</dbReference>
<evidence type="ECO:0000313" key="3">
    <source>
        <dbReference type="Proteomes" id="UP001239795"/>
    </source>
</evidence>
<keyword evidence="3" id="KW-1185">Reference proteome</keyword>